<dbReference type="CDD" id="cd02517">
    <property type="entry name" value="CMP-KDO-Synthetase"/>
    <property type="match status" value="1"/>
</dbReference>
<evidence type="ECO:0000313" key="6">
    <source>
        <dbReference type="EMBL" id="PIQ85687.1"/>
    </source>
</evidence>
<sequence length="248" mass="28364">MNAICVIPARLESTRLRRKLLKEINGKPLIQYVYENAKKAKKPSRVMVACDDDKLMEAVKRFKGECLLTSAHHHSGTERLTEAAAQYKADVFVNVQADEPLMDPSVIDDLISAMEADSTYQMATACVKLRDEHEFHNPNVVKVVRNLKDEALYFSRAAIPHDRGQNEHHFFKHLGVYAYRRDFLLKIPALTKSRLEDREKLEQLRILDNGYAIKVLETAFDSIGVDTEEDFKKVEHMIKTKLGKATHA</sequence>
<comment type="similarity">
    <text evidence="5">Belongs to the KdsB family.</text>
</comment>
<keyword evidence="2 5" id="KW-0808">Transferase</keyword>
<dbReference type="NCBIfam" id="NF003952">
    <property type="entry name" value="PRK05450.1-5"/>
    <property type="match status" value="1"/>
</dbReference>
<dbReference type="UniPathway" id="UPA00358">
    <property type="reaction ID" value="UER00476"/>
</dbReference>
<organism evidence="6 7">
    <name type="scientific">Candidatus Abzuiibacterium crystallinum</name>
    <dbReference type="NCBI Taxonomy" id="1974748"/>
    <lineage>
        <taxon>Bacteria</taxon>
        <taxon>Pseudomonadati</taxon>
        <taxon>Candidatus Omnitrophota</taxon>
        <taxon>Candidatus Abzuiibacterium</taxon>
    </lineage>
</organism>
<protein>
    <recommendedName>
        <fullName evidence="5">3-deoxy-manno-octulosonate cytidylyltransferase</fullName>
        <ecNumber evidence="5">2.7.7.38</ecNumber>
    </recommendedName>
    <alternativeName>
        <fullName evidence="5">CMP-2-keto-3-deoxyoctulosonic acid synthase</fullName>
        <shortName evidence="5">CKS</shortName>
        <shortName evidence="5">CMP-KDO synthase</shortName>
    </alternativeName>
</protein>
<gene>
    <name evidence="5 6" type="primary">kdsB</name>
    <name evidence="6" type="ORF">COV74_07645</name>
</gene>
<dbReference type="PANTHER" id="PTHR42866">
    <property type="entry name" value="3-DEOXY-MANNO-OCTULOSONATE CYTIDYLYLTRANSFERASE"/>
    <property type="match status" value="1"/>
</dbReference>
<comment type="caution">
    <text evidence="6">The sequence shown here is derived from an EMBL/GenBank/DDBJ whole genome shotgun (WGS) entry which is preliminary data.</text>
</comment>
<comment type="subcellular location">
    <subcellularLocation>
        <location evidence="5">Cytoplasm</location>
    </subcellularLocation>
    <subcellularLocation>
        <location evidence="1">Membrane</location>
    </subcellularLocation>
</comment>
<dbReference type="Pfam" id="PF02348">
    <property type="entry name" value="CTP_transf_3"/>
    <property type="match status" value="1"/>
</dbReference>
<dbReference type="GO" id="GO:0009103">
    <property type="term" value="P:lipopolysaccharide biosynthetic process"/>
    <property type="evidence" value="ECO:0007669"/>
    <property type="project" value="UniProtKB-UniRule"/>
</dbReference>
<dbReference type="Gene3D" id="3.90.550.10">
    <property type="entry name" value="Spore Coat Polysaccharide Biosynthesis Protein SpsA, Chain A"/>
    <property type="match status" value="1"/>
</dbReference>
<comment type="catalytic activity">
    <reaction evidence="5">
        <text>3-deoxy-alpha-D-manno-oct-2-ulosonate + CTP = CMP-3-deoxy-beta-D-manno-octulosonate + diphosphate</text>
        <dbReference type="Rhea" id="RHEA:23448"/>
        <dbReference type="ChEBI" id="CHEBI:33019"/>
        <dbReference type="ChEBI" id="CHEBI:37563"/>
        <dbReference type="ChEBI" id="CHEBI:85986"/>
        <dbReference type="ChEBI" id="CHEBI:85987"/>
        <dbReference type="EC" id="2.7.7.38"/>
    </reaction>
</comment>
<evidence type="ECO:0000256" key="3">
    <source>
        <dbReference type="ARBA" id="ARBA00022695"/>
    </source>
</evidence>
<dbReference type="InterPro" id="IPR003329">
    <property type="entry name" value="Cytidylyl_trans"/>
</dbReference>
<reference evidence="6 7" key="1">
    <citation type="submission" date="2017-09" db="EMBL/GenBank/DDBJ databases">
        <title>Depth-based differentiation of microbial function through sediment-hosted aquifers and enrichment of novel symbionts in the deep terrestrial subsurface.</title>
        <authorList>
            <person name="Probst A.J."/>
            <person name="Ladd B."/>
            <person name="Jarett J.K."/>
            <person name="Geller-Mcgrath D.E."/>
            <person name="Sieber C.M."/>
            <person name="Emerson J.B."/>
            <person name="Anantharaman K."/>
            <person name="Thomas B.C."/>
            <person name="Malmstrom R."/>
            <person name="Stieglmeier M."/>
            <person name="Klingl A."/>
            <person name="Woyke T."/>
            <person name="Ryan C.M."/>
            <person name="Banfield J.F."/>
        </authorList>
    </citation>
    <scope>NUCLEOTIDE SEQUENCE [LARGE SCALE GENOMIC DNA]</scope>
    <source>
        <strain evidence="6">CG11_big_fil_rev_8_21_14_0_20_45_26</strain>
    </source>
</reference>
<keyword evidence="5" id="KW-0963">Cytoplasm</keyword>
<comment type="pathway">
    <text evidence="5">Nucleotide-sugar biosynthesis; CMP-3-deoxy-D-manno-octulosonate biosynthesis; CMP-3-deoxy-D-manno-octulosonate from 3-deoxy-D-manno-octulosonate and CTP: step 1/1.</text>
</comment>
<keyword evidence="3 5" id="KW-0548">Nucleotidyltransferase</keyword>
<dbReference type="NCBIfam" id="NF009905">
    <property type="entry name" value="PRK13368.1"/>
    <property type="match status" value="1"/>
</dbReference>
<evidence type="ECO:0000256" key="1">
    <source>
        <dbReference type="ARBA" id="ARBA00004370"/>
    </source>
</evidence>
<dbReference type="GO" id="GO:0016020">
    <property type="term" value="C:membrane"/>
    <property type="evidence" value="ECO:0007669"/>
    <property type="project" value="UniProtKB-SubCell"/>
</dbReference>
<proteinExistence type="inferred from homology"/>
<keyword evidence="4 5" id="KW-0448">Lipopolysaccharide biosynthesis</keyword>
<accession>A0A2H0LMR6</accession>
<dbReference type="NCBIfam" id="NF003950">
    <property type="entry name" value="PRK05450.1-3"/>
    <property type="match status" value="1"/>
</dbReference>
<dbReference type="EC" id="2.7.7.38" evidence="5"/>
<dbReference type="NCBIfam" id="TIGR00466">
    <property type="entry name" value="kdsB"/>
    <property type="match status" value="1"/>
</dbReference>
<dbReference type="HAMAP" id="MF_00057">
    <property type="entry name" value="KdsB"/>
    <property type="match status" value="1"/>
</dbReference>
<dbReference type="InterPro" id="IPR004528">
    <property type="entry name" value="KdsB"/>
</dbReference>
<dbReference type="GO" id="GO:0008690">
    <property type="term" value="F:3-deoxy-manno-octulosonate cytidylyltransferase activity"/>
    <property type="evidence" value="ECO:0007669"/>
    <property type="project" value="UniProtKB-UniRule"/>
</dbReference>
<name>A0A2H0LMR6_9BACT</name>
<dbReference type="FunFam" id="3.90.550.10:FF:000011">
    <property type="entry name" value="3-deoxy-manno-octulosonate cytidylyltransferase"/>
    <property type="match status" value="1"/>
</dbReference>
<dbReference type="GO" id="GO:0033468">
    <property type="term" value="P:CMP-keto-3-deoxy-D-manno-octulosonic acid biosynthetic process"/>
    <property type="evidence" value="ECO:0007669"/>
    <property type="project" value="UniProtKB-UniRule"/>
</dbReference>
<evidence type="ECO:0000313" key="7">
    <source>
        <dbReference type="Proteomes" id="UP000230859"/>
    </source>
</evidence>
<dbReference type="SUPFAM" id="SSF53448">
    <property type="entry name" value="Nucleotide-diphospho-sugar transferases"/>
    <property type="match status" value="1"/>
</dbReference>
<comment type="function">
    <text evidence="5">Activates KDO (a required 8-carbon sugar) for incorporation into bacterial lipopolysaccharide in Gram-negative bacteria.</text>
</comment>
<dbReference type="PANTHER" id="PTHR42866:SF2">
    <property type="entry name" value="3-DEOXY-MANNO-OCTULOSONATE CYTIDYLYLTRANSFERASE, MITOCHONDRIAL"/>
    <property type="match status" value="1"/>
</dbReference>
<dbReference type="EMBL" id="PCVY01000063">
    <property type="protein sequence ID" value="PIQ85687.1"/>
    <property type="molecule type" value="Genomic_DNA"/>
</dbReference>
<dbReference type="Proteomes" id="UP000230859">
    <property type="component" value="Unassembled WGS sequence"/>
</dbReference>
<dbReference type="InterPro" id="IPR029044">
    <property type="entry name" value="Nucleotide-diphossugar_trans"/>
</dbReference>
<dbReference type="GO" id="GO:0005829">
    <property type="term" value="C:cytosol"/>
    <property type="evidence" value="ECO:0007669"/>
    <property type="project" value="TreeGrafter"/>
</dbReference>
<evidence type="ECO:0000256" key="4">
    <source>
        <dbReference type="ARBA" id="ARBA00022985"/>
    </source>
</evidence>
<evidence type="ECO:0000256" key="2">
    <source>
        <dbReference type="ARBA" id="ARBA00022679"/>
    </source>
</evidence>
<evidence type="ECO:0000256" key="5">
    <source>
        <dbReference type="HAMAP-Rule" id="MF_00057"/>
    </source>
</evidence>
<dbReference type="AlphaFoldDB" id="A0A2H0LMR6"/>